<organism evidence="1">
    <name type="scientific">Octopus bimaculoides</name>
    <name type="common">California two-spotted octopus</name>
    <dbReference type="NCBI Taxonomy" id="37653"/>
    <lineage>
        <taxon>Eukaryota</taxon>
        <taxon>Metazoa</taxon>
        <taxon>Spiralia</taxon>
        <taxon>Lophotrochozoa</taxon>
        <taxon>Mollusca</taxon>
        <taxon>Cephalopoda</taxon>
        <taxon>Coleoidea</taxon>
        <taxon>Octopodiformes</taxon>
        <taxon>Octopoda</taxon>
        <taxon>Incirrata</taxon>
        <taxon>Octopodidae</taxon>
        <taxon>Octopus</taxon>
    </lineage>
</organism>
<evidence type="ECO:0000313" key="1">
    <source>
        <dbReference type="EMBL" id="KOF91729.1"/>
    </source>
</evidence>
<reference evidence="1" key="1">
    <citation type="submission" date="2015-07" db="EMBL/GenBank/DDBJ databases">
        <title>MeaNS - Measles Nucleotide Surveillance Program.</title>
        <authorList>
            <person name="Tran T."/>
            <person name="Druce J."/>
        </authorList>
    </citation>
    <scope>NUCLEOTIDE SEQUENCE</scope>
    <source>
        <strain evidence="1">UCB-OBI-ISO-001</strain>
        <tissue evidence="1">Gonad</tissue>
    </source>
</reference>
<dbReference type="EMBL" id="KQ417487">
    <property type="protein sequence ID" value="KOF91729.1"/>
    <property type="molecule type" value="Genomic_DNA"/>
</dbReference>
<name>A0A0L8HRD2_OCTBM</name>
<gene>
    <name evidence="1" type="ORF">OCBIM_22008214mg</name>
</gene>
<dbReference type="AlphaFoldDB" id="A0A0L8HRD2"/>
<accession>A0A0L8HRD2</accession>
<protein>
    <submittedName>
        <fullName evidence="1">Uncharacterized protein</fullName>
    </submittedName>
</protein>
<sequence length="57" mass="6691">MRKVLNIDNSLGREMQTCFLDSFFQTTSLITAQCIPISHWVRLIYPVWLLLIKPLLL</sequence>
<proteinExistence type="predicted"/>